<keyword evidence="2" id="KW-1185">Reference proteome</keyword>
<proteinExistence type="predicted"/>
<name>A0A565BAI0_9BRAS</name>
<evidence type="ECO:0000313" key="1">
    <source>
        <dbReference type="EMBL" id="VVA98648.1"/>
    </source>
</evidence>
<sequence length="144" mass="16282">MSIFVRRAMGSIQSARIPSQAAPLFLSAVEITSCMSPPRRLRKCNCKEEEEPPVLASIIGWGVFFYCGYKLFRGDKEEEVSLWNWSSVFAFMFQSIKLDSSHILFTLSLFGYCVQIRAHAFRVFFPCPISPKSQTLVAVPLTTS</sequence>
<organism evidence="1 2">
    <name type="scientific">Arabis nemorensis</name>
    <dbReference type="NCBI Taxonomy" id="586526"/>
    <lineage>
        <taxon>Eukaryota</taxon>
        <taxon>Viridiplantae</taxon>
        <taxon>Streptophyta</taxon>
        <taxon>Embryophyta</taxon>
        <taxon>Tracheophyta</taxon>
        <taxon>Spermatophyta</taxon>
        <taxon>Magnoliopsida</taxon>
        <taxon>eudicotyledons</taxon>
        <taxon>Gunneridae</taxon>
        <taxon>Pentapetalae</taxon>
        <taxon>rosids</taxon>
        <taxon>malvids</taxon>
        <taxon>Brassicales</taxon>
        <taxon>Brassicaceae</taxon>
        <taxon>Arabideae</taxon>
        <taxon>Arabis</taxon>
    </lineage>
</organism>
<protein>
    <submittedName>
        <fullName evidence="1">Uncharacterized protein</fullName>
    </submittedName>
</protein>
<accession>A0A565BAI0</accession>
<reference evidence="1" key="1">
    <citation type="submission" date="2019-07" db="EMBL/GenBank/DDBJ databases">
        <authorList>
            <person name="Dittberner H."/>
        </authorList>
    </citation>
    <scope>NUCLEOTIDE SEQUENCE [LARGE SCALE GENOMIC DNA]</scope>
</reference>
<evidence type="ECO:0000313" key="2">
    <source>
        <dbReference type="Proteomes" id="UP000489600"/>
    </source>
</evidence>
<dbReference type="Proteomes" id="UP000489600">
    <property type="component" value="Unassembled WGS sequence"/>
</dbReference>
<dbReference type="EMBL" id="CABITT030000003">
    <property type="protein sequence ID" value="VVA98648.1"/>
    <property type="molecule type" value="Genomic_DNA"/>
</dbReference>
<gene>
    <name evidence="1" type="ORF">ANE_LOCUS9093</name>
</gene>
<dbReference type="AlphaFoldDB" id="A0A565BAI0"/>
<comment type="caution">
    <text evidence="1">The sequence shown here is derived from an EMBL/GenBank/DDBJ whole genome shotgun (WGS) entry which is preliminary data.</text>
</comment>